<dbReference type="InterPro" id="IPR035986">
    <property type="entry name" value="PKD_dom_sf"/>
</dbReference>
<name>E3IZQ7_PSEI1</name>
<protein>
    <submittedName>
        <fullName evidence="2">PKD domain containing protein</fullName>
    </submittedName>
</protein>
<dbReference type="KEGG" id="fri:FraEuI1c_5991"/>
<dbReference type="EMBL" id="CP002299">
    <property type="protein sequence ID" value="ADP83975.1"/>
    <property type="molecule type" value="Genomic_DNA"/>
</dbReference>
<dbReference type="SUPFAM" id="SSF49299">
    <property type="entry name" value="PKD domain"/>
    <property type="match status" value="1"/>
</dbReference>
<dbReference type="PROSITE" id="PS50093">
    <property type="entry name" value="PKD"/>
    <property type="match status" value="1"/>
</dbReference>
<dbReference type="Proteomes" id="UP000002484">
    <property type="component" value="Chromosome"/>
</dbReference>
<dbReference type="InterPro" id="IPR000601">
    <property type="entry name" value="PKD_dom"/>
</dbReference>
<dbReference type="InterPro" id="IPR022409">
    <property type="entry name" value="PKD/Chitinase_dom"/>
</dbReference>
<reference evidence="2 3" key="1">
    <citation type="submission" date="2010-10" db="EMBL/GenBank/DDBJ databases">
        <title>Complete sequence of Frankia sp. EuI1c.</title>
        <authorList>
            <consortium name="US DOE Joint Genome Institute"/>
            <person name="Lucas S."/>
            <person name="Copeland A."/>
            <person name="Lapidus A."/>
            <person name="Cheng J.-F."/>
            <person name="Bruce D."/>
            <person name="Goodwin L."/>
            <person name="Pitluck S."/>
            <person name="Chertkov O."/>
            <person name="Detter J.C."/>
            <person name="Han C."/>
            <person name="Tapia R."/>
            <person name="Land M."/>
            <person name="Hauser L."/>
            <person name="Jeffries C."/>
            <person name="Kyrpides N."/>
            <person name="Ivanova N."/>
            <person name="Mikhailova N."/>
            <person name="Beauchemin N."/>
            <person name="Sen A."/>
            <person name="Sur S.A."/>
            <person name="Gtari M."/>
            <person name="Wall L."/>
            <person name="Tisa L."/>
            <person name="Woyke T."/>
        </authorList>
    </citation>
    <scope>NUCLEOTIDE SEQUENCE [LARGE SCALE GENOMIC DNA]</scope>
    <source>
        <strain evidence="3">DSM 45817 / CECT 9037 / EuI1c</strain>
    </source>
</reference>
<keyword evidence="3" id="KW-1185">Reference proteome</keyword>
<dbReference type="Gene3D" id="2.60.40.10">
    <property type="entry name" value="Immunoglobulins"/>
    <property type="match status" value="1"/>
</dbReference>
<evidence type="ECO:0000313" key="3">
    <source>
        <dbReference type="Proteomes" id="UP000002484"/>
    </source>
</evidence>
<dbReference type="SMART" id="SM00089">
    <property type="entry name" value="PKD"/>
    <property type="match status" value="1"/>
</dbReference>
<dbReference type="HOGENOM" id="CLU_1123265_0_0_11"/>
<dbReference type="RefSeq" id="WP_013427093.1">
    <property type="nucleotide sequence ID" value="NC_014666.1"/>
</dbReference>
<evidence type="ECO:0000259" key="1">
    <source>
        <dbReference type="PROSITE" id="PS50093"/>
    </source>
</evidence>
<gene>
    <name evidence="2" type="ordered locus">FraEuI1c_5991</name>
</gene>
<sequence>MEQLPAARTARWFAEQRVRAVGRAERLVRGTSSRLRLAGVGLAAVGVTAAVTIAGCAPPGGIVTSHPSPSARPLHAALSVAKIGCDDSGGTAKLDASGTTGGAGPLTYAFAFGDGTTAAAASTATTNHLYARNGPFTATVTVRDASGATATATATVTLLHLAASPTSVTVGQSVTFTATGICAGARIDLNSGGYAGYYYGEPNAHNFWEDNPYTTTFSAPGTLHYSAHWSEINPYSDSNVVAITVTA</sequence>
<dbReference type="GO" id="GO:0005975">
    <property type="term" value="P:carbohydrate metabolic process"/>
    <property type="evidence" value="ECO:0007669"/>
    <property type="project" value="UniProtKB-ARBA"/>
</dbReference>
<dbReference type="InterPro" id="IPR013783">
    <property type="entry name" value="Ig-like_fold"/>
</dbReference>
<dbReference type="STRING" id="298654.FraEuI1c_5991"/>
<dbReference type="InParanoid" id="E3IZQ7"/>
<evidence type="ECO:0000313" key="2">
    <source>
        <dbReference type="EMBL" id="ADP83975.1"/>
    </source>
</evidence>
<feature type="domain" description="PKD" evidence="1">
    <location>
        <begin position="105"/>
        <end position="158"/>
    </location>
</feature>
<accession>E3IZQ7</accession>
<dbReference type="Pfam" id="PF18911">
    <property type="entry name" value="PKD_4"/>
    <property type="match status" value="1"/>
</dbReference>
<dbReference type="AlphaFoldDB" id="E3IZQ7"/>
<dbReference type="CDD" id="cd00146">
    <property type="entry name" value="PKD"/>
    <property type="match status" value="1"/>
</dbReference>
<organism evidence="2 3">
    <name type="scientific">Pseudofrankia inefficax (strain DSM 45817 / CECT 9037 / DDB 130130 / EuI1c)</name>
    <name type="common">Frankia inefficax</name>
    <dbReference type="NCBI Taxonomy" id="298654"/>
    <lineage>
        <taxon>Bacteria</taxon>
        <taxon>Bacillati</taxon>
        <taxon>Actinomycetota</taxon>
        <taxon>Actinomycetes</taxon>
        <taxon>Frankiales</taxon>
        <taxon>Frankiaceae</taxon>
        <taxon>Pseudofrankia</taxon>
    </lineage>
</organism>
<proteinExistence type="predicted"/>